<keyword evidence="1" id="KW-0732">Signal</keyword>
<dbReference type="RefSeq" id="WP_246388651.1">
    <property type="nucleotide sequence ID" value="NZ_JACIDY010000005.1"/>
</dbReference>
<proteinExistence type="predicted"/>
<dbReference type="AlphaFoldDB" id="A0A7W6C597"/>
<protein>
    <recommendedName>
        <fullName evidence="4">DUF2490 domain-containing protein</fullName>
    </recommendedName>
</protein>
<feature type="chain" id="PRO_5031461864" description="DUF2490 domain-containing protein" evidence="1">
    <location>
        <begin position="32"/>
        <end position="241"/>
    </location>
</feature>
<evidence type="ECO:0000313" key="2">
    <source>
        <dbReference type="EMBL" id="MBB3940735.1"/>
    </source>
</evidence>
<name>A0A7W6C597_9SPHN</name>
<dbReference type="InterPro" id="IPR019619">
    <property type="entry name" value="DUF2490"/>
</dbReference>
<evidence type="ECO:0000313" key="3">
    <source>
        <dbReference type="Proteomes" id="UP000561459"/>
    </source>
</evidence>
<evidence type="ECO:0000256" key="1">
    <source>
        <dbReference type="SAM" id="SignalP"/>
    </source>
</evidence>
<dbReference type="Proteomes" id="UP000561459">
    <property type="component" value="Unassembled WGS sequence"/>
</dbReference>
<dbReference type="EMBL" id="JACIDY010000005">
    <property type="protein sequence ID" value="MBB3940735.1"/>
    <property type="molecule type" value="Genomic_DNA"/>
</dbReference>
<comment type="caution">
    <text evidence="2">The sequence shown here is derived from an EMBL/GenBank/DDBJ whole genome shotgun (WGS) entry which is preliminary data.</text>
</comment>
<keyword evidence="3" id="KW-1185">Reference proteome</keyword>
<sequence>MPKAAAVMRLPELLAGAASLVALAMTVPAHAQQEDEQLWLQANVHVPLDDNTRVTLEQITRFSDRMDGVYTTEYGALFGQKVTKGLEFGFGYRHVSFYNGNRNRDEDRFRQQLVGNYGRFSFRLRLDERFHPEGDEIGFRIRPLVRYNLPVNKKGLALFVSHESFYLPNATRWGQKRGYERMRNLVGFVVPISAKTSADIAYLNQYRLGRDGARAQMDHALSVQLTINLGAKRKRDIHPGD</sequence>
<evidence type="ECO:0008006" key="4">
    <source>
        <dbReference type="Google" id="ProtNLM"/>
    </source>
</evidence>
<dbReference type="Pfam" id="PF10677">
    <property type="entry name" value="DUF2490"/>
    <property type="match status" value="1"/>
</dbReference>
<accession>A0A7W6C597</accession>
<feature type="signal peptide" evidence="1">
    <location>
        <begin position="1"/>
        <end position="31"/>
    </location>
</feature>
<gene>
    <name evidence="2" type="ORF">GGR39_002392</name>
</gene>
<reference evidence="2 3" key="1">
    <citation type="submission" date="2020-08" db="EMBL/GenBank/DDBJ databases">
        <title>Genomic Encyclopedia of Type Strains, Phase IV (KMG-IV): sequencing the most valuable type-strain genomes for metagenomic binning, comparative biology and taxonomic classification.</title>
        <authorList>
            <person name="Goeker M."/>
        </authorList>
    </citation>
    <scope>NUCLEOTIDE SEQUENCE [LARGE SCALE GENOMIC DNA]</scope>
    <source>
        <strain evidence="2 3">DSM 27568</strain>
    </source>
</reference>
<organism evidence="2 3">
    <name type="scientific">Novosphingobium fluoreni</name>
    <dbReference type="NCBI Taxonomy" id="1391222"/>
    <lineage>
        <taxon>Bacteria</taxon>
        <taxon>Pseudomonadati</taxon>
        <taxon>Pseudomonadota</taxon>
        <taxon>Alphaproteobacteria</taxon>
        <taxon>Sphingomonadales</taxon>
        <taxon>Sphingomonadaceae</taxon>
        <taxon>Novosphingobium</taxon>
    </lineage>
</organism>